<name>A0AAJ5T6W7_9BURK</name>
<feature type="domain" description="SnoaL-like" evidence="1">
    <location>
        <begin position="29"/>
        <end position="127"/>
    </location>
</feature>
<proteinExistence type="predicted"/>
<gene>
    <name evidence="2" type="ORF">BSTAB16_4921</name>
</gene>
<dbReference type="SUPFAM" id="SSF54427">
    <property type="entry name" value="NTF2-like"/>
    <property type="match status" value="1"/>
</dbReference>
<dbReference type="EMBL" id="LR025743">
    <property type="protein sequence ID" value="VBB14731.1"/>
    <property type="molecule type" value="Genomic_DNA"/>
</dbReference>
<reference evidence="2 3" key="1">
    <citation type="submission" date="2017-11" db="EMBL/GenBank/DDBJ databases">
        <authorList>
            <person name="Seth-Smith MB H."/>
        </authorList>
    </citation>
    <scope>NUCLEOTIDE SEQUENCE [LARGE SCALE GENOMIC DNA]</scope>
    <source>
        <strain evidence="2">E</strain>
    </source>
</reference>
<dbReference type="Pfam" id="PF12680">
    <property type="entry name" value="SnoaL_2"/>
    <property type="match status" value="1"/>
</dbReference>
<evidence type="ECO:0000313" key="3">
    <source>
        <dbReference type="Proteomes" id="UP000268684"/>
    </source>
</evidence>
<evidence type="ECO:0000313" key="2">
    <source>
        <dbReference type="EMBL" id="VBB14731.1"/>
    </source>
</evidence>
<dbReference type="AlphaFoldDB" id="A0AAJ5T6W7"/>
<organism evidence="2 3">
    <name type="scientific">Burkholderia stabilis</name>
    <dbReference type="NCBI Taxonomy" id="95485"/>
    <lineage>
        <taxon>Bacteria</taxon>
        <taxon>Pseudomonadati</taxon>
        <taxon>Pseudomonadota</taxon>
        <taxon>Betaproteobacteria</taxon>
        <taxon>Burkholderiales</taxon>
        <taxon>Burkholderiaceae</taxon>
        <taxon>Burkholderia</taxon>
        <taxon>Burkholderia cepacia complex</taxon>
    </lineage>
</organism>
<protein>
    <submittedName>
        <fullName evidence="2">SnoaL-like domain</fullName>
    </submittedName>
</protein>
<sequence length="134" mass="14791">MAGNSGMFMNDSTKRAAACDPQDLERLLVARENAGDVSGMTALFAQDAVIQLDDGQEVRGREAIHAFFAALQVTGFGPEKRKFQLGEQRPALICGDLALTSVRSRDGNVTSEVAQRQEDGTWLWVIDRYSVNWR</sequence>
<accession>A0AAJ5T6W7</accession>
<dbReference type="Proteomes" id="UP000268684">
    <property type="component" value="Chromosome II"/>
</dbReference>
<dbReference type="InterPro" id="IPR037401">
    <property type="entry name" value="SnoaL-like"/>
</dbReference>
<evidence type="ECO:0000259" key="1">
    <source>
        <dbReference type="Pfam" id="PF12680"/>
    </source>
</evidence>
<dbReference type="InterPro" id="IPR032710">
    <property type="entry name" value="NTF2-like_dom_sf"/>
</dbReference>
<dbReference type="Gene3D" id="3.10.450.50">
    <property type="match status" value="1"/>
</dbReference>
<keyword evidence="3" id="KW-1185">Reference proteome</keyword>